<evidence type="ECO:0000256" key="1">
    <source>
        <dbReference type="SAM" id="MobiDB-lite"/>
    </source>
</evidence>
<accession>A0A5E4T9S7</accession>
<feature type="domain" description="Dermonecrotic toxin N-terminal" evidence="2">
    <location>
        <begin position="130"/>
        <end position="408"/>
    </location>
</feature>
<proteinExistence type="predicted"/>
<reference evidence="3 4" key="1">
    <citation type="submission" date="2019-08" db="EMBL/GenBank/DDBJ databases">
        <authorList>
            <person name="Peeters C."/>
        </authorList>
    </citation>
    <scope>NUCLEOTIDE SEQUENCE [LARGE SCALE GENOMIC DNA]</scope>
    <source>
        <strain evidence="3 4">LMG 30175</strain>
    </source>
</reference>
<evidence type="ECO:0000313" key="4">
    <source>
        <dbReference type="Proteomes" id="UP000414233"/>
    </source>
</evidence>
<dbReference type="OrthoDB" id="6637778at2"/>
<protein>
    <submittedName>
        <fullName evidence="3">Toxin Afp18</fullName>
    </submittedName>
</protein>
<sequence>MSIEAFGGTLRPQGLWQGETVVQEASHAESAPRVAAGDERGTVGPDTDADTGPSAVPDAGTSQMIAWAQARTKRDLPGGSGAADMVRRVAGHPMVPGFLGTSAAGRRMADVVAAQTAREADHLALRAMFRQVPDVREHFRRQLSADLARRAHMTGASFDSDAIFLNRFKFFRRVWRSELGAYMDERHGITTSINLTDLAMAMSSDPGAVPAAATMEYGLYRRNTGAKSYFSDEEVQGLSASDAMKLICEQNYKESYRNAVADVWESVESGRFDKRAEIVERLARMALNEAKLQYEAGQISVDGLRLAQVVLQDRDAQSRAQSDANVDGIDTYLLEYALPDASVFEAAATFIISAPPFGESLRGGRTLVYMVGSPTPFREYASLDILMETLLPSDAGQAYRAWRDRLPLRAHEREQQPFLLKKVEADIVSAMVAATLETIDDDIVFAGPQRAVAQRMGDWRRWWAGATGYQLGRGLESAPSDVTEGGYLGASERLHVPLQSVYGLTSLTEARGRISAAMPDLVGEASKYARLLLTDRFNLTLSPDETWFNTFRPTQDVLAAAIGGVHRIPGNQLESSMTLTDMVVREVTGQPVDIGAVSLTSGIYTEGIGAALFCERNAAGLKPLDFQRAIDIDTFRTTFLVRVEAFWRQHAGDIRRVLQSTYIVDAFLHHKSGTISDRGAALARRVTGRNDAMHLTLHDISDTEPAPVRDARLSWLAIGGHVSNMLLIAGEAGEPMLLYAPLSNPAGLYEFADVRQRDAWVCAQVSDPEKRRVFAGAFSGAAHRKEAVQDLNAIFDALTAGSRRAVDVVKSGMTVEGDPFDAMAAQMKANLDAGAGELVSVGSPAMVSLLTALRWINDVFGIASIAVPAYTPVSFGLAGLEFSLGLLYKDSRDPGLRENALTALYDAFATVIGVSVAGMARCTHGAWRSYYVDHLAPYECSVAVSGMEQVGPNLYRYRGHFYAKAGDSLYGVDYDVKEQTWRLSDPSNKLPDGKPLRQNGIWKWELRRDDAVVREVVDELFDAPDAAIFDRLVNTEYRRRRISLERSPVAQRREAFRQGVEEARMTPPVVGRPSAMLKLDFVDPKINDGKLLGILSQRIDEAERAERAAKSLRAADIVARDFAALGGRFDPLPQAVYLAANGDGHTGFCLPLSRAMAVALHQGEEAALMARISRAATSPNSPDAVALKRSLVALHSNVAAYRASHTEPMTIALDKVYGLIRTMPRSFAYLVSTRAHSMLVGVQNGAAGELAFYFYDANFGLARFPSVDTLQAALERHLIERNLAGDYEAYGVETRPSFAVTPIDLDILAAVRAGDTTVGALFESVATDIV</sequence>
<dbReference type="InterPro" id="IPR046673">
    <property type="entry name" value="ToxA_N"/>
</dbReference>
<dbReference type="RefSeq" id="WP_150696192.1">
    <property type="nucleotide sequence ID" value="NZ_CABPRZ010000004.1"/>
</dbReference>
<dbReference type="Pfam" id="PF20178">
    <property type="entry name" value="ToxA_N"/>
    <property type="match status" value="2"/>
</dbReference>
<keyword evidence="4" id="KW-1185">Reference proteome</keyword>
<evidence type="ECO:0000313" key="3">
    <source>
        <dbReference type="EMBL" id="VVD84860.1"/>
    </source>
</evidence>
<feature type="domain" description="Dermonecrotic toxin N-terminal" evidence="2">
    <location>
        <begin position="516"/>
        <end position="779"/>
    </location>
</feature>
<dbReference type="EMBL" id="CABPRZ010000004">
    <property type="protein sequence ID" value="VVD84860.1"/>
    <property type="molecule type" value="Genomic_DNA"/>
</dbReference>
<evidence type="ECO:0000259" key="2">
    <source>
        <dbReference type="Pfam" id="PF20178"/>
    </source>
</evidence>
<name>A0A5E4T9S7_9BURK</name>
<dbReference type="Proteomes" id="UP000414233">
    <property type="component" value="Unassembled WGS sequence"/>
</dbReference>
<dbReference type="CDD" id="cd20495">
    <property type="entry name" value="C58_PaToxP-like"/>
    <property type="match status" value="1"/>
</dbReference>
<organism evidence="3 4">
    <name type="scientific">Pandoraea terrae</name>
    <dbReference type="NCBI Taxonomy" id="1537710"/>
    <lineage>
        <taxon>Bacteria</taxon>
        <taxon>Pseudomonadati</taxon>
        <taxon>Pseudomonadota</taxon>
        <taxon>Betaproteobacteria</taxon>
        <taxon>Burkholderiales</taxon>
        <taxon>Burkholderiaceae</taxon>
        <taxon>Pandoraea</taxon>
    </lineage>
</organism>
<gene>
    <name evidence="3" type="ORF">PTE30175_01247</name>
</gene>
<feature type="region of interest" description="Disordered" evidence="1">
    <location>
        <begin position="24"/>
        <end position="59"/>
    </location>
</feature>